<dbReference type="Pfam" id="PF03466">
    <property type="entry name" value="LysR_substrate"/>
    <property type="match status" value="1"/>
</dbReference>
<keyword evidence="2" id="KW-0805">Transcription regulation</keyword>
<evidence type="ECO:0000259" key="5">
    <source>
        <dbReference type="PROSITE" id="PS50931"/>
    </source>
</evidence>
<dbReference type="GO" id="GO:0003677">
    <property type="term" value="F:DNA binding"/>
    <property type="evidence" value="ECO:0007669"/>
    <property type="project" value="UniProtKB-KW"/>
</dbReference>
<gene>
    <name evidence="6" type="ORF">GA0074695_4127</name>
</gene>
<dbReference type="PRINTS" id="PR00039">
    <property type="entry name" value="HTHLYSR"/>
</dbReference>
<reference evidence="7" key="1">
    <citation type="submission" date="2016-06" db="EMBL/GenBank/DDBJ databases">
        <authorList>
            <person name="Varghese N."/>
            <person name="Submissions Spin"/>
        </authorList>
    </citation>
    <scope>NUCLEOTIDE SEQUENCE [LARGE SCALE GENOMIC DNA]</scope>
    <source>
        <strain evidence="7">DSM 43909</strain>
    </source>
</reference>
<proteinExistence type="inferred from homology"/>
<dbReference type="CDD" id="cd08414">
    <property type="entry name" value="PBP2_LTTR_aromatics_like"/>
    <property type="match status" value="1"/>
</dbReference>
<accession>A0A1C4YCV9</accession>
<keyword evidence="4" id="KW-0804">Transcription</keyword>
<dbReference type="Proteomes" id="UP000198242">
    <property type="component" value="Chromosome I"/>
</dbReference>
<dbReference type="EMBL" id="LT607411">
    <property type="protein sequence ID" value="SCF18602.1"/>
    <property type="molecule type" value="Genomic_DNA"/>
</dbReference>
<dbReference type="OrthoDB" id="79118at2"/>
<keyword evidence="7" id="KW-1185">Reference proteome</keyword>
<dbReference type="RefSeq" id="WP_089007701.1">
    <property type="nucleotide sequence ID" value="NZ_LT607411.1"/>
</dbReference>
<evidence type="ECO:0000313" key="6">
    <source>
        <dbReference type="EMBL" id="SCF18602.1"/>
    </source>
</evidence>
<dbReference type="GO" id="GO:0032993">
    <property type="term" value="C:protein-DNA complex"/>
    <property type="evidence" value="ECO:0007669"/>
    <property type="project" value="TreeGrafter"/>
</dbReference>
<dbReference type="PROSITE" id="PS50931">
    <property type="entry name" value="HTH_LYSR"/>
    <property type="match status" value="1"/>
</dbReference>
<dbReference type="InterPro" id="IPR036390">
    <property type="entry name" value="WH_DNA-bd_sf"/>
</dbReference>
<evidence type="ECO:0000256" key="1">
    <source>
        <dbReference type="ARBA" id="ARBA00009437"/>
    </source>
</evidence>
<dbReference type="InterPro" id="IPR005119">
    <property type="entry name" value="LysR_subst-bd"/>
</dbReference>
<evidence type="ECO:0000256" key="2">
    <source>
        <dbReference type="ARBA" id="ARBA00023015"/>
    </source>
</evidence>
<protein>
    <submittedName>
        <fullName evidence="6">DNA-binding transcriptional regulator, LysR family</fullName>
    </submittedName>
</protein>
<organism evidence="6 7">
    <name type="scientific">Micromonospora viridifaciens</name>
    <dbReference type="NCBI Taxonomy" id="1881"/>
    <lineage>
        <taxon>Bacteria</taxon>
        <taxon>Bacillati</taxon>
        <taxon>Actinomycetota</taxon>
        <taxon>Actinomycetes</taxon>
        <taxon>Micromonosporales</taxon>
        <taxon>Micromonosporaceae</taxon>
        <taxon>Micromonospora</taxon>
    </lineage>
</organism>
<feature type="domain" description="HTH lysR-type" evidence="5">
    <location>
        <begin position="1"/>
        <end position="58"/>
    </location>
</feature>
<dbReference type="SUPFAM" id="SSF53850">
    <property type="entry name" value="Periplasmic binding protein-like II"/>
    <property type="match status" value="1"/>
</dbReference>
<dbReference type="Pfam" id="PF00126">
    <property type="entry name" value="HTH_1"/>
    <property type="match status" value="1"/>
</dbReference>
<sequence>MELRDIEIFLTLAEELHFGRAAQKLHVTQARVSQSIKKQERRVGAPLFERTSRMVRLTPVGQRLRDDLRQAYDLIQSGLAGAAAEAQGAHGTLRIGVMGALGNELRPLIEKFTADHPACTVETAEFHFSDPFSALRSEHVDMQLMWLPVHEDDLTTGPVVLTEGRVLAVPATSDLAVRQTVSVEDLAGRTVLNPGTDAPDYWVEAMLPAFTPSGQPIPRGPRTRTFHEVLALIAAGQLVSPLNAHVTGYYTYPGVVYLPIHDAPPTEWALVWRTDRQTPLVRSFAELGQNRGPQPIKPTSQE</sequence>
<dbReference type="SUPFAM" id="SSF46785">
    <property type="entry name" value="Winged helix' DNA-binding domain"/>
    <property type="match status" value="1"/>
</dbReference>
<evidence type="ECO:0000256" key="3">
    <source>
        <dbReference type="ARBA" id="ARBA00023125"/>
    </source>
</evidence>
<evidence type="ECO:0000313" key="7">
    <source>
        <dbReference type="Proteomes" id="UP000198242"/>
    </source>
</evidence>
<name>A0A1C4YCV9_MICVI</name>
<dbReference type="Gene3D" id="1.10.10.10">
    <property type="entry name" value="Winged helix-like DNA-binding domain superfamily/Winged helix DNA-binding domain"/>
    <property type="match status" value="1"/>
</dbReference>
<dbReference type="AlphaFoldDB" id="A0A1C4YCV9"/>
<dbReference type="GO" id="GO:0003700">
    <property type="term" value="F:DNA-binding transcription factor activity"/>
    <property type="evidence" value="ECO:0007669"/>
    <property type="project" value="InterPro"/>
</dbReference>
<dbReference type="FunFam" id="1.10.10.10:FF:000001">
    <property type="entry name" value="LysR family transcriptional regulator"/>
    <property type="match status" value="1"/>
</dbReference>
<evidence type="ECO:0000256" key="4">
    <source>
        <dbReference type="ARBA" id="ARBA00023163"/>
    </source>
</evidence>
<dbReference type="PANTHER" id="PTHR30346:SF0">
    <property type="entry name" value="HCA OPERON TRANSCRIPTIONAL ACTIVATOR HCAR"/>
    <property type="match status" value="1"/>
</dbReference>
<keyword evidence="3 6" id="KW-0238">DNA-binding</keyword>
<dbReference type="InterPro" id="IPR000847">
    <property type="entry name" value="LysR_HTH_N"/>
</dbReference>
<dbReference type="PANTHER" id="PTHR30346">
    <property type="entry name" value="TRANSCRIPTIONAL DUAL REGULATOR HCAR-RELATED"/>
    <property type="match status" value="1"/>
</dbReference>
<dbReference type="Gene3D" id="3.40.190.10">
    <property type="entry name" value="Periplasmic binding protein-like II"/>
    <property type="match status" value="2"/>
</dbReference>
<dbReference type="InterPro" id="IPR036388">
    <property type="entry name" value="WH-like_DNA-bd_sf"/>
</dbReference>
<comment type="similarity">
    <text evidence="1">Belongs to the LysR transcriptional regulatory family.</text>
</comment>